<proteinExistence type="predicted"/>
<evidence type="ECO:0000313" key="3">
    <source>
        <dbReference type="Proteomes" id="UP000183287"/>
    </source>
</evidence>
<feature type="region of interest" description="Disordered" evidence="1">
    <location>
        <begin position="596"/>
        <end position="617"/>
    </location>
</feature>
<reference evidence="3" key="1">
    <citation type="submission" date="2016-10" db="EMBL/GenBank/DDBJ databases">
        <authorList>
            <person name="Varghese N."/>
            <person name="Submissions S."/>
        </authorList>
    </citation>
    <scope>NUCLEOTIDE SEQUENCE [LARGE SCALE GENOMIC DNA]</scope>
    <source>
        <strain evidence="3">Nm44</strain>
    </source>
</reference>
<dbReference type="EMBL" id="FOUB01000103">
    <property type="protein sequence ID" value="SFN10128.1"/>
    <property type="molecule type" value="Genomic_DNA"/>
</dbReference>
<name>A0A1I4W918_9PROT</name>
<accession>A0A1I4W918</accession>
<dbReference type="Proteomes" id="UP000183287">
    <property type="component" value="Unassembled WGS sequence"/>
</dbReference>
<feature type="compositionally biased region" description="Polar residues" evidence="1">
    <location>
        <begin position="602"/>
        <end position="617"/>
    </location>
</feature>
<sequence length="664" mass="71632">MVSCGLLQFGSQSEAKAQIEAALDTARSGGGLPDIEDIRDALDVLSQQSTSGFISSFDFAFEQAKTASMLGELGALTDDQLSTEERSLNALKDSKKALEDGFAEEMARLDKILEDAQTQIGFLDGIEKNTKSIADALRNFQVAISNASGGGSIGSFSGVSNAEVAAYIAAHPDYMDQYNAAIANGVTALQVTGIPVSAINTFTSDNGLAPLERGFDQNDVNNYFQNYGGNNEQAAKDAFQYGATASEIAKATGYSIDEINAYTESLGLGRLSQYSEGGFTGPGGKYDPAGIVHAGEYVFSQEAVRNLGVGTLDQLHESAKRGEPEGYATGGLVSAQNIINRSDINRINTDKNIIDASSLFDKRKVENDIASELTNAHESIRKIESKQKSISKIEETANALNSLNDTNSISNLENVINAKHIFENRTVSSEAKRDLLSRANISHINSAIDNVSSVSDIRNLIRIDDKNILTSVRSFDQLAKRVDSDKSTDRLTERALFSGNSRSIFNSEITRKSIFDRVRELQRVELNRGFASGGYTGNTSTDEPVGIVHGQEYVFSAPAVESIGLDTLDRLHQAGKEGKPSGFADGGFIGRDIGPAPIAETINPTKTNNNQSGTQSQEDVVAELRLLREVLYEEIKQVREYTRRTSNKLDSVTQGGTALRTKTT</sequence>
<dbReference type="AlphaFoldDB" id="A0A1I4W918"/>
<protein>
    <submittedName>
        <fullName evidence="2">Phage tail tape measure protein, lambda family</fullName>
    </submittedName>
</protein>
<evidence type="ECO:0000256" key="1">
    <source>
        <dbReference type="SAM" id="MobiDB-lite"/>
    </source>
</evidence>
<dbReference type="OrthoDB" id="363355at2"/>
<gene>
    <name evidence="2" type="ORF">SAMN05421863_11032</name>
</gene>
<organism evidence="2 3">
    <name type="scientific">Nitrosomonas communis</name>
    <dbReference type="NCBI Taxonomy" id="44574"/>
    <lineage>
        <taxon>Bacteria</taxon>
        <taxon>Pseudomonadati</taxon>
        <taxon>Pseudomonadota</taxon>
        <taxon>Betaproteobacteria</taxon>
        <taxon>Nitrosomonadales</taxon>
        <taxon>Nitrosomonadaceae</taxon>
        <taxon>Nitrosomonas</taxon>
    </lineage>
</organism>
<dbReference type="RefSeq" id="WP_074907152.1">
    <property type="nucleotide sequence ID" value="NZ_FOUB01000103.1"/>
</dbReference>
<evidence type="ECO:0000313" key="2">
    <source>
        <dbReference type="EMBL" id="SFN10128.1"/>
    </source>
</evidence>
<keyword evidence="3" id="KW-1185">Reference proteome</keyword>